<dbReference type="PANTHER" id="PTHR15245:SF20">
    <property type="entry name" value="SYMPLEKIN"/>
    <property type="match status" value="1"/>
</dbReference>
<dbReference type="GO" id="GO:0005847">
    <property type="term" value="C:mRNA cleavage and polyadenylation specificity factor complex"/>
    <property type="evidence" value="ECO:0007669"/>
    <property type="project" value="TreeGrafter"/>
</dbReference>
<gene>
    <name evidence="6" type="ORF">AMK59_8241</name>
</gene>
<dbReference type="Proteomes" id="UP000051574">
    <property type="component" value="Unassembled WGS sequence"/>
</dbReference>
<evidence type="ECO:0008006" key="8">
    <source>
        <dbReference type="Google" id="ProtNLM"/>
    </source>
</evidence>
<dbReference type="Pfam" id="PF12295">
    <property type="entry name" value="Symplekin_C"/>
    <property type="match status" value="1"/>
</dbReference>
<evidence type="ECO:0000313" key="6">
    <source>
        <dbReference type="EMBL" id="KRT79951.1"/>
    </source>
</evidence>
<feature type="domain" description="Symplekin C-terminal" evidence="5">
    <location>
        <begin position="823"/>
        <end position="1016"/>
    </location>
</feature>
<dbReference type="InterPro" id="IPR032460">
    <property type="entry name" value="Symplekin/Pta1_N"/>
</dbReference>
<feature type="domain" description="Symplekin/Pta1 N-terminal" evidence="4">
    <location>
        <begin position="104"/>
        <end position="323"/>
    </location>
</feature>
<keyword evidence="2" id="KW-0507">mRNA processing</keyword>
<evidence type="ECO:0000313" key="7">
    <source>
        <dbReference type="Proteomes" id="UP000051574"/>
    </source>
</evidence>
<sequence>MDEFFNTEISDQDMVSQWFNTALVTQSNVERLDIFYKIQEVLVRKSPDLLEEFLPNLLNFTTDKSADIKKALVNVIEEISKLDETFLTKIMLNLHMLLCDESIPVQKRVIQATITMYRRMLNWLCKASTVTKDMEEAWNQLNSIKLEIVNMIDSDNDGIRTSAVKFLECVVLLQSYPDPNERKPINDFSLDDVPLTLKVARRRKLEEEANKIFGLLIKFNGSQHISSANLFACIGALTNIGKHRPVFLDQVINAVEHLHSNLPPTLSTTQVNSVRKKLKSELMGLIKHPSTSEYVDIISPMLIDLGCSQQDILKNMAKVDDRARRQSKRANDSTEMHNVKKARMEIDPDLDTQEKQLSATELNEQFILDNLSKNVVMQIVMKALQAVPDTMPAQFKTDYSDLLKYEQGGNLNTIAKQLAYQFVEAGVGPGSKIIGKSPLLLRLPWEIPKPDEKPKGEIDENKNEKEKRKERVKVVRIKTLKLAEITKPLDKGTKENLLLGAVKRILTSDKRSPMPLRQKIIITVASTFNDTVREHILTFLLCDLRSHLDLALAWLYEEYSIMQGFTRLPDLRRNSRLDQSYNTLLNSFVSSSSSDAIVLSRLLLEAPVVTEQVLDQLCIICRDEQRCNWSMGLLRDLIIRRPTRSAMFLGALLTHTTHESTIIRECAIGHMLDLYKRTELQEPINEFVSKNLDYLKQTQPPEKFFGHAQGRLNGAETWNDDLAKACLQGYVSILPYNEDLIHNLAKVYVQTNADTKRTILRLLESPIRTMGMDSMELLKLVEECPKGSETLVTRVIHILTDKGTPSTQLVQRVRELYNTRVSDVRFLIPVLNGLTKKEVIAALPKLIKLNPVVVREVFNRLLGVHGESCITPTELLVALHLLDQSKVDLKTIMKATSMCITEKQIFTQEVLAVVLQQLMDQPTLPTLLMRTVIQALGSYPRLSGFVMNILQRLILKQVLHRILVNKIRLFYLFVQVWKHKVVWEGFVKCCQRTKPQSFTVLMQLPTLQLTEALEMCPELKTSLKEHLLTFSESQRAHIPNAVQEIILGTGIVAPPQPVPVSLLSKLNNILGNTKRIFRLP</sequence>
<evidence type="ECO:0000256" key="2">
    <source>
        <dbReference type="ARBA" id="ARBA00022664"/>
    </source>
</evidence>
<dbReference type="InterPro" id="IPR016024">
    <property type="entry name" value="ARM-type_fold"/>
</dbReference>
<dbReference type="SUPFAM" id="SSF48371">
    <property type="entry name" value="ARM repeat"/>
    <property type="match status" value="1"/>
</dbReference>
<name>A0A0T6AXR2_9SCAR</name>
<keyword evidence="7" id="KW-1185">Reference proteome</keyword>
<dbReference type="Gene3D" id="1.25.10.10">
    <property type="entry name" value="Leucine-rich Repeat Variant"/>
    <property type="match status" value="1"/>
</dbReference>
<dbReference type="OrthoDB" id="331600at2759"/>
<proteinExistence type="predicted"/>
<dbReference type="AlphaFoldDB" id="A0A0T6AXR2"/>
<dbReference type="EMBL" id="LJIG01022555">
    <property type="protein sequence ID" value="KRT79951.1"/>
    <property type="molecule type" value="Genomic_DNA"/>
</dbReference>
<comment type="subcellular location">
    <subcellularLocation>
        <location evidence="1">Nucleus</location>
    </subcellularLocation>
</comment>
<reference evidence="6 7" key="1">
    <citation type="submission" date="2015-09" db="EMBL/GenBank/DDBJ databases">
        <title>Draft genome of the scarab beetle Oryctes borbonicus.</title>
        <authorList>
            <person name="Meyer J.M."/>
            <person name="Markov G.V."/>
            <person name="Baskaran P."/>
            <person name="Herrmann M."/>
            <person name="Sommer R.J."/>
            <person name="Roedelsperger C."/>
        </authorList>
    </citation>
    <scope>NUCLEOTIDE SEQUENCE [LARGE SCALE GENOMIC DNA]</scope>
    <source>
        <strain evidence="6">OB123</strain>
        <tissue evidence="6">Whole animal</tissue>
    </source>
</reference>
<dbReference type="InterPro" id="IPR011989">
    <property type="entry name" value="ARM-like"/>
</dbReference>
<protein>
    <recommendedName>
        <fullName evidence="8">Symplekin</fullName>
    </recommendedName>
</protein>
<dbReference type="Pfam" id="PF11935">
    <property type="entry name" value="SYMPK_PTA1_N"/>
    <property type="match status" value="1"/>
</dbReference>
<organism evidence="6 7">
    <name type="scientific">Oryctes borbonicus</name>
    <dbReference type="NCBI Taxonomy" id="1629725"/>
    <lineage>
        <taxon>Eukaryota</taxon>
        <taxon>Metazoa</taxon>
        <taxon>Ecdysozoa</taxon>
        <taxon>Arthropoda</taxon>
        <taxon>Hexapoda</taxon>
        <taxon>Insecta</taxon>
        <taxon>Pterygota</taxon>
        <taxon>Neoptera</taxon>
        <taxon>Endopterygota</taxon>
        <taxon>Coleoptera</taxon>
        <taxon>Polyphaga</taxon>
        <taxon>Scarabaeiformia</taxon>
        <taxon>Scarabaeidae</taxon>
        <taxon>Dynastinae</taxon>
        <taxon>Oryctes</taxon>
    </lineage>
</organism>
<evidence type="ECO:0000259" key="4">
    <source>
        <dbReference type="Pfam" id="PF11935"/>
    </source>
</evidence>
<keyword evidence="3" id="KW-0539">Nucleus</keyword>
<accession>A0A0T6AXR2</accession>
<evidence type="ECO:0000256" key="1">
    <source>
        <dbReference type="ARBA" id="ARBA00004123"/>
    </source>
</evidence>
<evidence type="ECO:0000259" key="5">
    <source>
        <dbReference type="Pfam" id="PF12295"/>
    </source>
</evidence>
<comment type="caution">
    <text evidence="6">The sequence shown here is derived from an EMBL/GenBank/DDBJ whole genome shotgun (WGS) entry which is preliminary data.</text>
</comment>
<dbReference type="GO" id="GO:0006397">
    <property type="term" value="P:mRNA processing"/>
    <property type="evidence" value="ECO:0007669"/>
    <property type="project" value="UniProtKB-KW"/>
</dbReference>
<dbReference type="InterPro" id="IPR022075">
    <property type="entry name" value="Symplekin_C"/>
</dbReference>
<evidence type="ECO:0000256" key="3">
    <source>
        <dbReference type="ARBA" id="ARBA00023242"/>
    </source>
</evidence>
<dbReference type="PANTHER" id="PTHR15245">
    <property type="entry name" value="SYMPLEKIN-RELATED"/>
    <property type="match status" value="1"/>
</dbReference>
<dbReference type="InterPro" id="IPR021850">
    <property type="entry name" value="Symplekin/Pta1"/>
</dbReference>